<accession>A0A327YCG9</accession>
<organism evidence="1 2">
    <name type="scientific">Paranoxybacillus vitaminiphilus</name>
    <dbReference type="NCBI Taxonomy" id="581036"/>
    <lineage>
        <taxon>Bacteria</taxon>
        <taxon>Bacillati</taxon>
        <taxon>Bacillota</taxon>
        <taxon>Bacilli</taxon>
        <taxon>Bacillales</taxon>
        <taxon>Anoxybacillaceae</taxon>
        <taxon>Paranoxybacillus</taxon>
    </lineage>
</organism>
<dbReference type="EMBL" id="QLMH01000009">
    <property type="protein sequence ID" value="RAK18673.1"/>
    <property type="molecule type" value="Genomic_DNA"/>
</dbReference>
<protein>
    <submittedName>
        <fullName evidence="1">Uncharacterized protein</fullName>
    </submittedName>
</protein>
<reference evidence="1 2" key="1">
    <citation type="submission" date="2018-06" db="EMBL/GenBank/DDBJ databases">
        <title>Genomic Encyclopedia of Type Strains, Phase III (KMG-III): the genomes of soil and plant-associated and newly described type strains.</title>
        <authorList>
            <person name="Whitman W."/>
        </authorList>
    </citation>
    <scope>NUCLEOTIDE SEQUENCE [LARGE SCALE GENOMIC DNA]</scope>
    <source>
        <strain evidence="1 2">CGMCC 1.8979</strain>
    </source>
</reference>
<evidence type="ECO:0000313" key="2">
    <source>
        <dbReference type="Proteomes" id="UP000248555"/>
    </source>
</evidence>
<dbReference type="AlphaFoldDB" id="A0A327YCG9"/>
<name>A0A327YCG9_9BACL</name>
<evidence type="ECO:0000313" key="1">
    <source>
        <dbReference type="EMBL" id="RAK18673.1"/>
    </source>
</evidence>
<dbReference type="Proteomes" id="UP000248555">
    <property type="component" value="Unassembled WGS sequence"/>
</dbReference>
<gene>
    <name evidence="1" type="ORF">B0I26_10994</name>
</gene>
<comment type="caution">
    <text evidence="1">The sequence shown here is derived from an EMBL/GenBank/DDBJ whole genome shotgun (WGS) entry which is preliminary data.</text>
</comment>
<keyword evidence="2" id="KW-1185">Reference proteome</keyword>
<sequence length="33" mass="3657">MNDFNDYVKEIEKGSKMGANEDIVHVSCIAIAD</sequence>
<proteinExistence type="predicted"/>